<evidence type="ECO:0000256" key="1">
    <source>
        <dbReference type="ARBA" id="ARBA00001946"/>
    </source>
</evidence>
<dbReference type="GO" id="GO:0005760">
    <property type="term" value="C:gamma DNA polymerase complex"/>
    <property type="evidence" value="ECO:0007669"/>
    <property type="project" value="InterPro"/>
</dbReference>
<keyword evidence="18" id="KW-1185">Reference proteome</keyword>
<comment type="caution">
    <text evidence="17">The sequence shown here is derived from an EMBL/GenBank/DDBJ whole genome shotgun (WGS) entry which is preliminary data.</text>
</comment>
<evidence type="ECO:0000256" key="10">
    <source>
        <dbReference type="ARBA" id="ARBA00023125"/>
    </source>
</evidence>
<evidence type="ECO:0000256" key="7">
    <source>
        <dbReference type="ARBA" id="ARBA00022705"/>
    </source>
</evidence>
<accession>A0AAJ0BD92</accession>
<dbReference type="SMART" id="SM00482">
    <property type="entry name" value="POLAc"/>
    <property type="match status" value="1"/>
</dbReference>
<keyword evidence="6" id="KW-0548">Nucleotidyltransferase</keyword>
<dbReference type="GO" id="GO:0003887">
    <property type="term" value="F:DNA-directed DNA polymerase activity"/>
    <property type="evidence" value="ECO:0007669"/>
    <property type="project" value="UniProtKB-KW"/>
</dbReference>
<dbReference type="GO" id="GO:0008408">
    <property type="term" value="F:3'-5' exonuclease activity"/>
    <property type="evidence" value="ECO:0007669"/>
    <property type="project" value="TreeGrafter"/>
</dbReference>
<dbReference type="GO" id="GO:0003677">
    <property type="term" value="F:DNA binding"/>
    <property type="evidence" value="ECO:0007669"/>
    <property type="project" value="UniProtKB-KW"/>
</dbReference>
<dbReference type="SUPFAM" id="SSF53098">
    <property type="entry name" value="Ribonuclease H-like"/>
    <property type="match status" value="1"/>
</dbReference>
<feature type="compositionally biased region" description="Low complexity" evidence="15">
    <location>
        <begin position="1070"/>
        <end position="1084"/>
    </location>
</feature>
<dbReference type="CDD" id="cd08641">
    <property type="entry name" value="DNA_pol_gammaA"/>
    <property type="match status" value="1"/>
</dbReference>
<keyword evidence="11" id="KW-0496">Mitochondrion</keyword>
<dbReference type="InterPro" id="IPR047580">
    <property type="entry name" value="POLG_palm_dom"/>
</dbReference>
<keyword evidence="9" id="KW-0239">DNA-directed DNA polymerase</keyword>
<evidence type="ECO:0000313" key="17">
    <source>
        <dbReference type="EMBL" id="KAK1756136.1"/>
    </source>
</evidence>
<gene>
    <name evidence="17" type="ORF">QBC47DRAFT_379215</name>
</gene>
<keyword evidence="10" id="KW-0238">DNA-binding</keyword>
<dbReference type="InterPro" id="IPR001098">
    <property type="entry name" value="DNA-dir_DNA_pol_A_palm_dom"/>
</dbReference>
<dbReference type="InterPro" id="IPR002297">
    <property type="entry name" value="DNA-dir_DNA_pol_A_mt"/>
</dbReference>
<evidence type="ECO:0000256" key="9">
    <source>
        <dbReference type="ARBA" id="ARBA00022932"/>
    </source>
</evidence>
<keyword evidence="5" id="KW-0808">Transferase</keyword>
<dbReference type="Pfam" id="PF18136">
    <property type="entry name" value="DNApol_Exo"/>
    <property type="match status" value="1"/>
</dbReference>
<keyword evidence="8" id="KW-0460">Magnesium</keyword>
<evidence type="ECO:0000256" key="11">
    <source>
        <dbReference type="ARBA" id="ARBA00023128"/>
    </source>
</evidence>
<comment type="similarity">
    <text evidence="3">Belongs to the DNA polymerase type-A family.</text>
</comment>
<dbReference type="Gene3D" id="1.10.150.20">
    <property type="entry name" value="5' to 3' exonuclease, C-terminal subdomain"/>
    <property type="match status" value="1"/>
</dbReference>
<evidence type="ECO:0000256" key="2">
    <source>
        <dbReference type="ARBA" id="ARBA00004173"/>
    </source>
</evidence>
<dbReference type="PANTHER" id="PTHR10267">
    <property type="entry name" value="DNA POLYMERASE SUBUNIT GAMMA-1"/>
    <property type="match status" value="1"/>
</dbReference>
<evidence type="ECO:0000256" key="6">
    <source>
        <dbReference type="ARBA" id="ARBA00022695"/>
    </source>
</evidence>
<dbReference type="FunFam" id="3.30.420.390:FF:000006">
    <property type="entry name" value="DNA polymerase gamma, mitochondrial"/>
    <property type="match status" value="1"/>
</dbReference>
<comment type="subcellular location">
    <subcellularLocation>
        <location evidence="2">Mitochondrion</location>
    </subcellularLocation>
</comment>
<dbReference type="InterPro" id="IPR041336">
    <property type="entry name" value="DNApol_Exo"/>
</dbReference>
<keyword evidence="7" id="KW-0235">DNA replication</keyword>
<evidence type="ECO:0000256" key="15">
    <source>
        <dbReference type="SAM" id="MobiDB-lite"/>
    </source>
</evidence>
<dbReference type="Gene3D" id="3.30.420.390">
    <property type="match status" value="1"/>
</dbReference>
<protein>
    <recommendedName>
        <fullName evidence="4">DNA-directed DNA polymerase</fullName>
        <ecNumber evidence="4">2.7.7.7</ecNumber>
    </recommendedName>
    <alternativeName>
        <fullName evidence="12">Mitochondrial DNA polymerase catalytic subunit</fullName>
    </alternativeName>
</protein>
<feature type="region of interest" description="Disordered" evidence="15">
    <location>
        <begin position="1064"/>
        <end position="1087"/>
    </location>
</feature>
<dbReference type="SUPFAM" id="SSF56672">
    <property type="entry name" value="DNA/RNA polymerases"/>
    <property type="match status" value="1"/>
</dbReference>
<proteinExistence type="inferred from homology"/>
<dbReference type="Gene3D" id="3.30.70.370">
    <property type="match status" value="1"/>
</dbReference>
<dbReference type="PROSITE" id="PS00447">
    <property type="entry name" value="DNA_POLYMERASE_A"/>
    <property type="match status" value="1"/>
</dbReference>
<dbReference type="AlphaFoldDB" id="A0AAJ0BD92"/>
<dbReference type="FunFam" id="3.30.420.390:FF:000003">
    <property type="entry name" value="DNA polymerase gamma, mitochondrial"/>
    <property type="match status" value="1"/>
</dbReference>
<dbReference type="PRINTS" id="PR00867">
    <property type="entry name" value="DNAPOLG"/>
</dbReference>
<evidence type="ECO:0000313" key="18">
    <source>
        <dbReference type="Proteomes" id="UP001239445"/>
    </source>
</evidence>
<dbReference type="GO" id="GO:0006264">
    <property type="term" value="P:mitochondrial DNA replication"/>
    <property type="evidence" value="ECO:0007669"/>
    <property type="project" value="InterPro"/>
</dbReference>
<organism evidence="17 18">
    <name type="scientific">Echria macrotheca</name>
    <dbReference type="NCBI Taxonomy" id="438768"/>
    <lineage>
        <taxon>Eukaryota</taxon>
        <taxon>Fungi</taxon>
        <taxon>Dikarya</taxon>
        <taxon>Ascomycota</taxon>
        <taxon>Pezizomycotina</taxon>
        <taxon>Sordariomycetes</taxon>
        <taxon>Sordariomycetidae</taxon>
        <taxon>Sordariales</taxon>
        <taxon>Schizotheciaceae</taxon>
        <taxon>Echria</taxon>
    </lineage>
</organism>
<name>A0AAJ0BD92_9PEZI</name>
<evidence type="ECO:0000256" key="4">
    <source>
        <dbReference type="ARBA" id="ARBA00012417"/>
    </source>
</evidence>
<dbReference type="FunFam" id="1.10.150.20:FF:000035">
    <property type="entry name" value="DNA polymerase gamma, mitochondrial"/>
    <property type="match status" value="1"/>
</dbReference>
<dbReference type="PANTHER" id="PTHR10267:SF0">
    <property type="entry name" value="DNA POLYMERASE SUBUNIT GAMMA-1"/>
    <property type="match status" value="1"/>
</dbReference>
<comment type="cofactor">
    <cofactor evidence="1">
        <name>Mg(2+)</name>
        <dbReference type="ChEBI" id="CHEBI:18420"/>
    </cofactor>
</comment>
<evidence type="ECO:0000256" key="5">
    <source>
        <dbReference type="ARBA" id="ARBA00022679"/>
    </source>
</evidence>
<dbReference type="EC" id="2.7.7.7" evidence="4"/>
<dbReference type="InterPro" id="IPR012337">
    <property type="entry name" value="RNaseH-like_sf"/>
</dbReference>
<comment type="function">
    <text evidence="14">Involved in the replication of mitochondrial DNA.</text>
</comment>
<evidence type="ECO:0000256" key="3">
    <source>
        <dbReference type="ARBA" id="ARBA00007705"/>
    </source>
</evidence>
<dbReference type="InterPro" id="IPR019760">
    <property type="entry name" value="DNA-dir_DNA_pol_A_CS"/>
</dbReference>
<sequence length="1150" mass="128965">MLHPIRSCAGREGPVATAAFVRIARHGPLSRRLAAHRRWQSSASLAVPSEARFNEIEVQQLSKHLYSQIFPNGNTSPPSPALVELARDHLRRHDLLGKTTDSSPPVAFDLPPLAGQTLDEHFYKLGVDSGEPFLTHAKDFARANLPPKPRTFVHKSGWTKYGPGGLVEQGVAPEGNMMAFDTEVMWKESPFAVMACAATPDAWYVWLSPWLLGETENERQLIPLGDPTRERVIVGHNVGYDRARVLEEYDLKQTRNSYLDTMSLHVAVNGMCSQQRPTWMKHKKNRELRDKIAKETSNVELVELLNSKALSHEEEELWVERSSINSLRDVAKFHLDISIDKEIRNSFGELDRQGVLNKLDELLTYCAADVAVTHRVYQIVFPNFLQVCPHPVSFAALRHLASVILPVNKSWDAYLANAEATYHKLSDAIQDRLVSLAEKALEIKDDEEKWSNDPWMQQLDWSGQEIKMVKGKKKNDPPRPAARQKMPGMPHWYRSLFPKAGAPINLSVRTRIAPLLLRLSWDGHPLFWSDKYGWTFRVPRAEANKYAVKQMLPCDFSDETVTALKEDHAHVYYKLPHKDGPTARCVSPMAKSYLTYFENGTLSSEYPYAQEALEMNASCSYWISARDRIMSQLVVYQEDLPASSASGKENSPVNDPTNGFILPQVIPMGTVTRRAVENTWLTASNAKKNRVGSELKAMVRAPPGYVFVGADVDSEELWIASVVGDATFRIHGGNAIGFMTLEGTKAAGTDLHSRTAAILGITRNDAKVFNYGRIYGAGLKFAAQLLRQFNPSLSETETLAIASKLYATTKGKKTNRKALHKRSFWRGGTESFVFNKLEEFAEQERPRTPVLGAGITEALMGRFVSKGGYLTSRINWAIQSSGVDYLHLLIVAMDYLVRRFNIEARLAITVHDEIRYLVKEHDKYRAAMALQVANLWTRAMFAQQVGIDDLPQSCAFFSAVDIDTVLRKEVDMDCITPSNPVPIPPGETVDIVTLLEQKADDARLDQSVVPEGPWAPKLDDIQYTPRKSVMQELREKEGTTPEEEMRFIRAQIADDDAGLREVLKETKKPSSTSSSSGSGAGSRRTGSKNVLPYFASAKLLPTQREPMSVSEAVRMSRFSSSRGSGTIGFEKGRWEGPRTNGWYKPTTRWM</sequence>
<dbReference type="Proteomes" id="UP001239445">
    <property type="component" value="Unassembled WGS sequence"/>
</dbReference>
<dbReference type="EMBL" id="MU839832">
    <property type="protein sequence ID" value="KAK1756136.1"/>
    <property type="molecule type" value="Genomic_DNA"/>
</dbReference>
<evidence type="ECO:0000256" key="8">
    <source>
        <dbReference type="ARBA" id="ARBA00022842"/>
    </source>
</evidence>
<evidence type="ECO:0000256" key="14">
    <source>
        <dbReference type="ARBA" id="ARBA00057053"/>
    </source>
</evidence>
<evidence type="ECO:0000259" key="16">
    <source>
        <dbReference type="SMART" id="SM00482"/>
    </source>
</evidence>
<evidence type="ECO:0000256" key="12">
    <source>
        <dbReference type="ARBA" id="ARBA00031966"/>
    </source>
</evidence>
<comment type="catalytic activity">
    <reaction evidence="13">
        <text>DNA(n) + a 2'-deoxyribonucleoside 5'-triphosphate = DNA(n+1) + diphosphate</text>
        <dbReference type="Rhea" id="RHEA:22508"/>
        <dbReference type="Rhea" id="RHEA-COMP:17339"/>
        <dbReference type="Rhea" id="RHEA-COMP:17340"/>
        <dbReference type="ChEBI" id="CHEBI:33019"/>
        <dbReference type="ChEBI" id="CHEBI:61560"/>
        <dbReference type="ChEBI" id="CHEBI:173112"/>
        <dbReference type="EC" id="2.7.7.7"/>
    </reaction>
</comment>
<dbReference type="InterPro" id="IPR043502">
    <property type="entry name" value="DNA/RNA_pol_sf"/>
</dbReference>
<evidence type="ECO:0000256" key="13">
    <source>
        <dbReference type="ARBA" id="ARBA00049244"/>
    </source>
</evidence>
<reference evidence="17" key="1">
    <citation type="submission" date="2023-06" db="EMBL/GenBank/DDBJ databases">
        <title>Genome-scale phylogeny and comparative genomics of the fungal order Sordariales.</title>
        <authorList>
            <consortium name="Lawrence Berkeley National Laboratory"/>
            <person name="Hensen N."/>
            <person name="Bonometti L."/>
            <person name="Westerberg I."/>
            <person name="Brannstrom I.O."/>
            <person name="Guillou S."/>
            <person name="Cros-Aarteil S."/>
            <person name="Calhoun S."/>
            <person name="Haridas S."/>
            <person name="Kuo A."/>
            <person name="Mondo S."/>
            <person name="Pangilinan J."/>
            <person name="Riley R."/>
            <person name="Labutti K."/>
            <person name="Andreopoulos B."/>
            <person name="Lipzen A."/>
            <person name="Chen C."/>
            <person name="Yanf M."/>
            <person name="Daum C."/>
            <person name="Ng V."/>
            <person name="Clum A."/>
            <person name="Steindorff A."/>
            <person name="Ohm R."/>
            <person name="Martin F."/>
            <person name="Silar P."/>
            <person name="Natvig D."/>
            <person name="Lalanne C."/>
            <person name="Gautier V."/>
            <person name="Ament-Velasquez S.L."/>
            <person name="Kruys A."/>
            <person name="Hutchinson M.I."/>
            <person name="Powell A.J."/>
            <person name="Barry K."/>
            <person name="Miller A.N."/>
            <person name="Grigoriev I.V."/>
            <person name="Debuchy R."/>
            <person name="Gladieux P."/>
            <person name="Thoren M.H."/>
            <person name="Johannesson H."/>
        </authorList>
    </citation>
    <scope>NUCLEOTIDE SEQUENCE</scope>
    <source>
        <strain evidence="17">PSN4</strain>
    </source>
</reference>
<feature type="domain" description="DNA-directed DNA polymerase family A palm" evidence="16">
    <location>
        <begin position="692"/>
        <end position="922"/>
    </location>
</feature>
<dbReference type="Pfam" id="PF00476">
    <property type="entry name" value="DNA_pol_A"/>
    <property type="match status" value="1"/>
</dbReference>